<feature type="region of interest" description="Disordered" evidence="2">
    <location>
        <begin position="100"/>
        <end position="227"/>
    </location>
</feature>
<feature type="transmembrane region" description="Helical" evidence="3">
    <location>
        <begin position="21"/>
        <end position="42"/>
    </location>
</feature>
<dbReference type="Proteomes" id="UP001146793">
    <property type="component" value="Unassembled WGS sequence"/>
</dbReference>
<feature type="compositionally biased region" description="Basic residues" evidence="2">
    <location>
        <begin position="202"/>
        <end position="225"/>
    </location>
</feature>
<name>A0AAV7ZV58_9EUKA</name>
<dbReference type="Gene3D" id="1.20.1070.10">
    <property type="entry name" value="Rhodopsin 7-helix transmembrane proteins"/>
    <property type="match status" value="1"/>
</dbReference>
<keyword evidence="3" id="KW-0472">Membrane</keyword>
<feature type="compositionally biased region" description="Basic residues" evidence="2">
    <location>
        <begin position="116"/>
        <end position="139"/>
    </location>
</feature>
<reference evidence="4" key="1">
    <citation type="submission" date="2022-08" db="EMBL/GenBank/DDBJ databases">
        <title>Novel sulphate-reducing endosymbionts in the free-living metamonad Anaeramoeba.</title>
        <authorList>
            <person name="Jerlstrom-Hultqvist J."/>
            <person name="Cepicka I."/>
            <person name="Gallot-Lavallee L."/>
            <person name="Salas-Leiva D."/>
            <person name="Curtis B.A."/>
            <person name="Zahonova K."/>
            <person name="Pipaliya S."/>
            <person name="Dacks J."/>
            <person name="Roger A.J."/>
        </authorList>
    </citation>
    <scope>NUCLEOTIDE SEQUENCE</scope>
    <source>
        <strain evidence="4">Busselton2</strain>
    </source>
</reference>
<proteinExistence type="predicted"/>
<evidence type="ECO:0000256" key="3">
    <source>
        <dbReference type="SAM" id="Phobius"/>
    </source>
</evidence>
<dbReference type="EMBL" id="JANTQA010000023">
    <property type="protein sequence ID" value="KAJ3444330.1"/>
    <property type="molecule type" value="Genomic_DNA"/>
</dbReference>
<sequence length="478" mass="56418">MWKLRFVKKLFSFLQKKNLQIRIFGLFSSIVYIFVVFLWNLAVKKNSNCEDLSSYILGLAACFIVWWFFIVISIFSIIKIKNKQKKNEIVIEENKNTNKENQNNKEENQNNNEINRRKRKKKRKKRKRKKNKIKKKKSQTKAMSNFLEQEENELSEEKENETEDEKEEEKEEEKEKEKENENENEKENEKEKETEEENKNGFPKKKNDKRTKKRRRRKKKRTKRNRILEIGPLKSYSLDSSVEGKNETYLSKIQIKNDMAVKKENHQTINEQENEIINELTKLEQKINSLLTETRTNELRNGLEDEEDEGSRFNSQEKGTKINEIKLDNLKMISVNNFGSHGVGNQDLEMDQNTRDDQDFNNKNRAAIENIENLDDDIDGNNVENNNNHHLGNGMDFQYVNGELNTDCKVSFYFLVMLWFLSTIVLAGCIHKIRHLDNCHSGKVLLLVATSCVLVQNAISFITLTIYYSLNYDISTLV</sequence>
<feature type="compositionally biased region" description="Basic and acidic residues" evidence="2">
    <location>
        <begin position="173"/>
        <end position="199"/>
    </location>
</feature>
<feature type="transmembrane region" description="Helical" evidence="3">
    <location>
        <begin position="412"/>
        <end position="433"/>
    </location>
</feature>
<feature type="transmembrane region" description="Helical" evidence="3">
    <location>
        <begin position="54"/>
        <end position="78"/>
    </location>
</feature>
<evidence type="ECO:0000313" key="4">
    <source>
        <dbReference type="EMBL" id="KAJ3444330.1"/>
    </source>
</evidence>
<keyword evidence="3" id="KW-0812">Transmembrane</keyword>
<evidence type="ECO:0000256" key="1">
    <source>
        <dbReference type="SAM" id="Coils"/>
    </source>
</evidence>
<feature type="coiled-coil region" evidence="1">
    <location>
        <begin position="266"/>
        <end position="293"/>
    </location>
</feature>
<comment type="caution">
    <text evidence="4">The sequence shown here is derived from an EMBL/GenBank/DDBJ whole genome shotgun (WGS) entry which is preliminary data.</text>
</comment>
<evidence type="ECO:0000313" key="5">
    <source>
        <dbReference type="Proteomes" id="UP001146793"/>
    </source>
</evidence>
<keyword evidence="3" id="KW-1133">Transmembrane helix</keyword>
<dbReference type="AlphaFoldDB" id="A0AAV7ZV58"/>
<evidence type="ECO:0000256" key="2">
    <source>
        <dbReference type="SAM" id="MobiDB-lite"/>
    </source>
</evidence>
<feature type="transmembrane region" description="Helical" evidence="3">
    <location>
        <begin position="445"/>
        <end position="470"/>
    </location>
</feature>
<gene>
    <name evidence="4" type="ORF">M0812_10183</name>
</gene>
<keyword evidence="1" id="KW-0175">Coiled coil</keyword>
<organism evidence="4 5">
    <name type="scientific">Anaeramoeba flamelloides</name>
    <dbReference type="NCBI Taxonomy" id="1746091"/>
    <lineage>
        <taxon>Eukaryota</taxon>
        <taxon>Metamonada</taxon>
        <taxon>Anaeramoebidae</taxon>
        <taxon>Anaeramoeba</taxon>
    </lineage>
</organism>
<accession>A0AAV7ZV58</accession>
<protein>
    <submittedName>
        <fullName evidence="4">Uncharacterized protein</fullName>
    </submittedName>
</protein>
<feature type="compositionally biased region" description="Acidic residues" evidence="2">
    <location>
        <begin position="148"/>
        <end position="172"/>
    </location>
</feature>